<keyword evidence="2" id="KW-1185">Reference proteome</keyword>
<comment type="caution">
    <text evidence="1">The sequence shown here is derived from an EMBL/GenBank/DDBJ whole genome shotgun (WGS) entry which is preliminary data.</text>
</comment>
<evidence type="ECO:0000313" key="1">
    <source>
        <dbReference type="EMBL" id="KAH7991714.1"/>
    </source>
</evidence>
<reference evidence="1" key="1">
    <citation type="submission" date="2021-08" db="EMBL/GenBank/DDBJ databases">
        <title>The first chromosome-level gecko genome reveals the dynamic sex chromosomes of Neotropical dwarf geckos (Sphaerodactylidae: Sphaerodactylus).</title>
        <authorList>
            <person name="Pinto B.J."/>
            <person name="Keating S.E."/>
            <person name="Gamble T."/>
        </authorList>
    </citation>
    <scope>NUCLEOTIDE SEQUENCE</scope>
    <source>
        <strain evidence="1">TG3544</strain>
    </source>
</reference>
<gene>
    <name evidence="1" type="ORF">K3G42_009396</name>
</gene>
<evidence type="ECO:0000313" key="2">
    <source>
        <dbReference type="Proteomes" id="UP000827872"/>
    </source>
</evidence>
<accession>A0ACB8EGN9</accession>
<name>A0ACB8EGN9_9SAUR</name>
<organism evidence="1 2">
    <name type="scientific">Sphaerodactylus townsendi</name>
    <dbReference type="NCBI Taxonomy" id="933632"/>
    <lineage>
        <taxon>Eukaryota</taxon>
        <taxon>Metazoa</taxon>
        <taxon>Chordata</taxon>
        <taxon>Craniata</taxon>
        <taxon>Vertebrata</taxon>
        <taxon>Euteleostomi</taxon>
        <taxon>Lepidosauria</taxon>
        <taxon>Squamata</taxon>
        <taxon>Bifurcata</taxon>
        <taxon>Gekkota</taxon>
        <taxon>Sphaerodactylidae</taxon>
        <taxon>Sphaerodactylus</taxon>
    </lineage>
</organism>
<protein>
    <submittedName>
        <fullName evidence="1">Uncharacterized protein</fullName>
    </submittedName>
</protein>
<proteinExistence type="predicted"/>
<sequence>MRPQRQGGLRERLEVMVLSSGSHRLPEGFGQMEASGMAAMGLSFTWSLLLPSLLRAFSLPTPDSPAWNSSLSSAPELPSLNGSSQESLLPAVPHLDPDAHEVSSGDGVPRAEDWRSASPTVITGPPVLTWPVDFPAVTTSGPGSPTNASGGSLDFQGGDSPLPTTGPSHVQKEPEDVGHVTVGPGPQLEKNESSFSLPDVERATTANLGMVPFPESSREGVLDFAPSQEGTTRSHVHVVFKDASTATTVSPRPTVSTIPLVTLPSGVSRIKWMATLGTDPRGDDSTGKELLDRNQSTVKYLASYRSTQVYGGPQDSEGLSTSPFNATLAAEYTQSPLEPQKGTVGLGAASQTPQLTTMTVPLDKKGQKAAVLPDGSHHSSLEDLFLSPSPPLPTEGTRATQGPVVHERITHWSLIVDTTQQAGTQRTTGTERTRSLGSSTNPAFSSFTTPGTGEVVDIDPQRVRGAVIPRIPVGSTTPGQGIFMVVKGQGTRHPDPAGTQSPGQSSAVLATLSSRLPATPRRGLIRVTTQRALQHPQLARPEPSQPALLPASSPPCPRPGSACSQFMLNQTLLQWKDLERTLSFAWALHVYGLAVLFLLLSLLSLVCLVGSLATHAPHLPYVVAASALLLAFGVLRATFFLVDPYGSRGWLPSRAVRVLYMTPFPLLLSTFAVLLLRLLCQAHLQVLPPRLQSLLSLAVLGSVQSLLLLGADLLTPPMHPVVAVGLHTLSCTAGFCLLPITMLVYWQLRHSAASEGTPEPGVWSGAWLLLGSSGLALPCCGLQLYGVLWLSGVLGRPDVFSWGWWFVQFWFRIGELVLSFTLAFLAGQALCQRYGSSEHSCWAKLARYFCTYRKAEVPEYPNNCYNWSGGVLEKVPNNDISKSLIRNPPTSGRLWALKDNNELRAAASQHSSPSPVHPVYSPKCPNAAATTMGRSYTSICFERDSVLSLAELEFRPPSPINLSRSIDEALFREHLVRDSIFLRSSLHFPSRLARQDSCSSLRGECSTLSHTAQPLLGRPRRSSDPDCLYSLARASSMGELTTQSRGLASEPPTDTSFDSFSRTSFSRASLKISWNPWRHGLSSPESLPAEELPCQAQLLPDDLPPAPSSSAPNSDGEARRSFLALSKQVDSRSLSSDTIEL</sequence>
<dbReference type="Proteomes" id="UP000827872">
    <property type="component" value="Linkage Group LG03"/>
</dbReference>
<dbReference type="EMBL" id="CM037616">
    <property type="protein sequence ID" value="KAH7991714.1"/>
    <property type="molecule type" value="Genomic_DNA"/>
</dbReference>